<dbReference type="EMBL" id="CP114767">
    <property type="protein sequence ID" value="WBA41708.1"/>
    <property type="molecule type" value="Genomic_DNA"/>
</dbReference>
<dbReference type="PANTHER" id="PTHR34220">
    <property type="entry name" value="SENSOR HISTIDINE KINASE YPDA"/>
    <property type="match status" value="1"/>
</dbReference>
<evidence type="ECO:0000259" key="2">
    <source>
        <dbReference type="Pfam" id="PF06580"/>
    </source>
</evidence>
<dbReference type="SUPFAM" id="SSF55874">
    <property type="entry name" value="ATPase domain of HSP90 chaperone/DNA topoisomerase II/histidine kinase"/>
    <property type="match status" value="1"/>
</dbReference>
<gene>
    <name evidence="3" type="ORF">O3303_18085</name>
</gene>
<dbReference type="GO" id="GO:0016301">
    <property type="term" value="F:kinase activity"/>
    <property type="evidence" value="ECO:0007669"/>
    <property type="project" value="UniProtKB-KW"/>
</dbReference>
<dbReference type="RefSeq" id="WP_269559769.1">
    <property type="nucleotide sequence ID" value="NZ_CP114767.1"/>
</dbReference>
<keyword evidence="1" id="KW-1133">Transmembrane helix</keyword>
<sequence length="338" mass="37474">MTLSVFVRSRALRHGLVWVLVLALIGLLALLEPAGAPEKLRRMAVLLPVAALVIYAHFWLLTRLLEQRRYGRYVLATSALMLSGAALLVLLNQLAHVVQTRPGGHTTFAYLLGLAAGNLVLATVLATLPHYVRRGVLSHYRMQELHARQLETELSLLKAQVNQHFLFNTLNNLYGLSLAAPDQMPEALLQLAGLMRYQLDSSRQHLVTVGTEAEYLANYIGLEKLRLRANSHVEFTVDLPHPDQPLAPLLLLPLVENCFKHAIGPSGDNTIRITLSQTPTGLTLRTENSIPPHFKPTPSGLGLPNLRARLAQFYPGPRHQLTLNATATHYTAELRLQL</sequence>
<reference evidence="3 4" key="1">
    <citation type="submission" date="2022-12" db="EMBL/GenBank/DDBJ databases">
        <title>Hymenobacter canadensis sp. nov. isolated from lake water of the Cambridge Bay, Canada.</title>
        <authorList>
            <person name="Kim W.H."/>
            <person name="Lee Y.M."/>
        </authorList>
    </citation>
    <scope>NUCLEOTIDE SEQUENCE [LARGE SCALE GENOMIC DNA]</scope>
    <source>
        <strain evidence="3 4">PAMC 29467</strain>
    </source>
</reference>
<name>A0ABY7LS34_9BACT</name>
<evidence type="ECO:0000313" key="4">
    <source>
        <dbReference type="Proteomes" id="UP001211005"/>
    </source>
</evidence>
<keyword evidence="3" id="KW-0808">Transferase</keyword>
<evidence type="ECO:0000313" key="3">
    <source>
        <dbReference type="EMBL" id="WBA41708.1"/>
    </source>
</evidence>
<dbReference type="InterPro" id="IPR036890">
    <property type="entry name" value="HATPase_C_sf"/>
</dbReference>
<protein>
    <submittedName>
        <fullName evidence="3">Sensor histidine kinase</fullName>
    </submittedName>
</protein>
<feature type="transmembrane region" description="Helical" evidence="1">
    <location>
        <begin position="43"/>
        <end position="61"/>
    </location>
</feature>
<dbReference type="Proteomes" id="UP001211005">
    <property type="component" value="Chromosome"/>
</dbReference>
<accession>A0ABY7LS34</accession>
<dbReference type="PANTHER" id="PTHR34220:SF7">
    <property type="entry name" value="SENSOR HISTIDINE KINASE YPDA"/>
    <property type="match status" value="1"/>
</dbReference>
<dbReference type="Gene3D" id="3.30.565.10">
    <property type="entry name" value="Histidine kinase-like ATPase, C-terminal domain"/>
    <property type="match status" value="1"/>
</dbReference>
<organism evidence="3 4">
    <name type="scientific">Hymenobacter canadensis</name>
    <dbReference type="NCBI Taxonomy" id="2999067"/>
    <lineage>
        <taxon>Bacteria</taxon>
        <taxon>Pseudomonadati</taxon>
        <taxon>Bacteroidota</taxon>
        <taxon>Cytophagia</taxon>
        <taxon>Cytophagales</taxon>
        <taxon>Hymenobacteraceae</taxon>
        <taxon>Hymenobacter</taxon>
    </lineage>
</organism>
<dbReference type="Pfam" id="PF06580">
    <property type="entry name" value="His_kinase"/>
    <property type="match status" value="1"/>
</dbReference>
<feature type="transmembrane region" description="Helical" evidence="1">
    <location>
        <begin position="107"/>
        <end position="132"/>
    </location>
</feature>
<dbReference type="InterPro" id="IPR050640">
    <property type="entry name" value="Bact_2-comp_sensor_kinase"/>
</dbReference>
<feature type="transmembrane region" description="Helical" evidence="1">
    <location>
        <begin position="12"/>
        <end position="31"/>
    </location>
</feature>
<dbReference type="InterPro" id="IPR010559">
    <property type="entry name" value="Sig_transdc_His_kin_internal"/>
</dbReference>
<keyword evidence="4" id="KW-1185">Reference proteome</keyword>
<feature type="domain" description="Signal transduction histidine kinase internal region" evidence="2">
    <location>
        <begin position="153"/>
        <end position="228"/>
    </location>
</feature>
<keyword evidence="1" id="KW-0812">Transmembrane</keyword>
<keyword evidence="3" id="KW-0418">Kinase</keyword>
<proteinExistence type="predicted"/>
<keyword evidence="1" id="KW-0472">Membrane</keyword>
<evidence type="ECO:0000256" key="1">
    <source>
        <dbReference type="SAM" id="Phobius"/>
    </source>
</evidence>
<feature type="transmembrane region" description="Helical" evidence="1">
    <location>
        <begin position="73"/>
        <end position="95"/>
    </location>
</feature>